<feature type="chain" id="PRO_5017224709" evidence="9">
    <location>
        <begin position="30"/>
        <end position="451"/>
    </location>
</feature>
<dbReference type="GO" id="GO:0006508">
    <property type="term" value="P:proteolysis"/>
    <property type="evidence" value="ECO:0007669"/>
    <property type="project" value="UniProtKB-KW"/>
</dbReference>
<reference evidence="11" key="1">
    <citation type="journal article" date="2018" name="Nat. Plants">
        <title>Whole-genome landscape of Medicago truncatula symbiotic genes.</title>
        <authorList>
            <person name="Pecrix Y."/>
            <person name="Gamas P."/>
            <person name="Carrere S."/>
        </authorList>
    </citation>
    <scope>NUCLEOTIDE SEQUENCE</scope>
    <source>
        <tissue evidence="11">Leaves</tissue>
    </source>
</reference>
<dbReference type="PANTHER" id="PTHR47967">
    <property type="entry name" value="OS07G0603500 PROTEIN-RELATED"/>
    <property type="match status" value="1"/>
</dbReference>
<sequence length="451" mass="48761">MFMATQNCSKCVMLVTLLVTILFVHPTFSTSRGSLNHHQISQGGFRITLRHVDSGKNLTKLERVQHGINRGHSRLQRLNAMVLASSTTEDSSQVEAPVHAGNGEYLMELSIGTPPISYPAVLDTGSDLIWTQCEPCSQCYKQPTPIFDPKKSSTFSKLSCSSNLCNALPSPTCSNNGCNYVYSYGDYSMTQGILGSETFTFGDDKKNQVSVKNIGFGCGEDNEGKGFEQASGLVGLGRGPLSLVSQLQEQEFSYCLTSMDDTKQSVLLLGSLPNVNATKQVTTPLITNPLQPSFYYISLEGISVGDTKLSIEQSTFEVSDDGSGGVIIDSGTTITYIEENAFDSLKKEFTSQTKLPVDKSGSTGLDVCFSLPSGKTEVEIPKLVFHFKGGDLELPGENYMIADSSLGVACLAMGASNGMSIFGNIQQQNILVNHDLQKETITFIPTQCNKL</sequence>
<feature type="active site" evidence="7">
    <location>
        <position position="123"/>
    </location>
</feature>
<gene>
    <name evidence="11" type="ORF">MtrunA17_Chr3g0130931</name>
</gene>
<keyword evidence="5 8" id="KW-0378">Hydrolase</keyword>
<comment type="similarity">
    <text evidence="1 8">Belongs to the peptidase A1 family.</text>
</comment>
<evidence type="ECO:0000256" key="1">
    <source>
        <dbReference type="ARBA" id="ARBA00007447"/>
    </source>
</evidence>
<dbReference type="PRINTS" id="PR00792">
    <property type="entry name" value="PEPSIN"/>
</dbReference>
<keyword evidence="4 8" id="KW-0064">Aspartyl protease</keyword>
<dbReference type="Pfam" id="PF14543">
    <property type="entry name" value="TAXi_N"/>
    <property type="match status" value="1"/>
</dbReference>
<proteinExistence type="inferred from homology"/>
<evidence type="ECO:0000256" key="2">
    <source>
        <dbReference type="ARBA" id="ARBA00022670"/>
    </source>
</evidence>
<dbReference type="InterPro" id="IPR032861">
    <property type="entry name" value="TAXi_N"/>
</dbReference>
<protein>
    <submittedName>
        <fullName evidence="11">Putative nepenthesin</fullName>
        <ecNumber evidence="11">3.4.23.12</ecNumber>
    </submittedName>
</protein>
<organism evidence="11">
    <name type="scientific">Medicago truncatula</name>
    <name type="common">Barrel medic</name>
    <name type="synonym">Medicago tribuloides</name>
    <dbReference type="NCBI Taxonomy" id="3880"/>
    <lineage>
        <taxon>Eukaryota</taxon>
        <taxon>Viridiplantae</taxon>
        <taxon>Streptophyta</taxon>
        <taxon>Embryophyta</taxon>
        <taxon>Tracheophyta</taxon>
        <taxon>Spermatophyta</taxon>
        <taxon>Magnoliopsida</taxon>
        <taxon>eudicotyledons</taxon>
        <taxon>Gunneridae</taxon>
        <taxon>Pentapetalae</taxon>
        <taxon>rosids</taxon>
        <taxon>fabids</taxon>
        <taxon>Fabales</taxon>
        <taxon>Fabaceae</taxon>
        <taxon>Papilionoideae</taxon>
        <taxon>50 kb inversion clade</taxon>
        <taxon>NPAAA clade</taxon>
        <taxon>Hologalegina</taxon>
        <taxon>IRL clade</taxon>
        <taxon>Trifolieae</taxon>
        <taxon>Medicago</taxon>
    </lineage>
</organism>
<dbReference type="EC" id="3.4.23.12" evidence="11"/>
<dbReference type="InterPro" id="IPR021109">
    <property type="entry name" value="Peptidase_aspartic_dom_sf"/>
</dbReference>
<dbReference type="SUPFAM" id="SSF50630">
    <property type="entry name" value="Acid proteases"/>
    <property type="match status" value="1"/>
</dbReference>
<dbReference type="PROSITE" id="PS51767">
    <property type="entry name" value="PEPTIDASE_A1"/>
    <property type="match status" value="1"/>
</dbReference>
<dbReference type="PANTHER" id="PTHR47967:SF23">
    <property type="entry name" value="OS04G0448300 PROTEIN"/>
    <property type="match status" value="1"/>
</dbReference>
<evidence type="ECO:0000256" key="5">
    <source>
        <dbReference type="ARBA" id="ARBA00022801"/>
    </source>
</evidence>
<feature type="domain" description="Peptidase A1" evidence="10">
    <location>
        <begin position="105"/>
        <end position="444"/>
    </location>
</feature>
<dbReference type="InterPro" id="IPR051708">
    <property type="entry name" value="Plant_Aspart_Prot_A1"/>
</dbReference>
<evidence type="ECO:0000313" key="11">
    <source>
        <dbReference type="EMBL" id="RHN70009.1"/>
    </source>
</evidence>
<dbReference type="InterPro" id="IPR001969">
    <property type="entry name" value="Aspartic_peptidase_AS"/>
</dbReference>
<keyword evidence="2 8" id="KW-0645">Protease</keyword>
<dbReference type="AlphaFoldDB" id="A0A396IWD0"/>
<dbReference type="FunFam" id="2.40.70.10:FF:000029">
    <property type="entry name" value="Aspartyl protease family protein"/>
    <property type="match status" value="1"/>
</dbReference>
<evidence type="ECO:0000256" key="7">
    <source>
        <dbReference type="PIRSR" id="PIRSR601461-1"/>
    </source>
</evidence>
<dbReference type="InterPro" id="IPR001461">
    <property type="entry name" value="Aspartic_peptidase_A1"/>
</dbReference>
<keyword evidence="3 9" id="KW-0732">Signal</keyword>
<dbReference type="InterPro" id="IPR032799">
    <property type="entry name" value="TAXi_C"/>
</dbReference>
<dbReference type="Pfam" id="PF14541">
    <property type="entry name" value="TAXi_C"/>
    <property type="match status" value="1"/>
</dbReference>
<dbReference type="InterPro" id="IPR034161">
    <property type="entry name" value="Pepsin-like_plant"/>
</dbReference>
<evidence type="ECO:0000259" key="10">
    <source>
        <dbReference type="PROSITE" id="PS51767"/>
    </source>
</evidence>
<evidence type="ECO:0000256" key="4">
    <source>
        <dbReference type="ARBA" id="ARBA00022750"/>
    </source>
</evidence>
<dbReference type="PROSITE" id="PS00141">
    <property type="entry name" value="ASP_PROTEASE"/>
    <property type="match status" value="2"/>
</dbReference>
<accession>A0A396IWD0</accession>
<dbReference type="EMBL" id="PSQE01000003">
    <property type="protein sequence ID" value="RHN70009.1"/>
    <property type="molecule type" value="Genomic_DNA"/>
</dbReference>
<dbReference type="CDD" id="cd05476">
    <property type="entry name" value="pepsin_A_like_plant"/>
    <property type="match status" value="1"/>
</dbReference>
<dbReference type="Gramene" id="rna18547">
    <property type="protein sequence ID" value="RHN70009.1"/>
    <property type="gene ID" value="gene18547"/>
</dbReference>
<comment type="caution">
    <text evidence="11">The sequence shown here is derived from an EMBL/GenBank/DDBJ whole genome shotgun (WGS) entry which is preliminary data.</text>
</comment>
<dbReference type="GO" id="GO:0004190">
    <property type="term" value="F:aspartic-type endopeptidase activity"/>
    <property type="evidence" value="ECO:0007669"/>
    <property type="project" value="UniProtKB-KW"/>
</dbReference>
<evidence type="ECO:0000256" key="9">
    <source>
        <dbReference type="SAM" id="SignalP"/>
    </source>
</evidence>
<evidence type="ECO:0000256" key="6">
    <source>
        <dbReference type="ARBA" id="ARBA00023180"/>
    </source>
</evidence>
<evidence type="ECO:0000256" key="8">
    <source>
        <dbReference type="RuleBase" id="RU000454"/>
    </source>
</evidence>
<keyword evidence="6" id="KW-0325">Glycoprotein</keyword>
<evidence type="ECO:0000256" key="3">
    <source>
        <dbReference type="ARBA" id="ARBA00022729"/>
    </source>
</evidence>
<dbReference type="Proteomes" id="UP000265566">
    <property type="component" value="Chromosome 3"/>
</dbReference>
<dbReference type="InterPro" id="IPR033121">
    <property type="entry name" value="PEPTIDASE_A1"/>
</dbReference>
<dbReference type="Gene3D" id="2.40.70.10">
    <property type="entry name" value="Acid Proteases"/>
    <property type="match status" value="2"/>
</dbReference>
<dbReference type="FunFam" id="2.40.70.10:FF:000016">
    <property type="entry name" value="Probable aspartic protease At2g35615"/>
    <property type="match status" value="1"/>
</dbReference>
<feature type="active site" evidence="7">
    <location>
        <position position="329"/>
    </location>
</feature>
<dbReference type="OrthoDB" id="660550at2759"/>
<name>A0A396IWD0_MEDTR</name>
<feature type="signal peptide" evidence="9">
    <location>
        <begin position="1"/>
        <end position="29"/>
    </location>
</feature>